<dbReference type="Proteomes" id="UP000226031">
    <property type="component" value="Unassembled WGS sequence"/>
</dbReference>
<accession>A0A2B7Z3Y6</accession>
<evidence type="ECO:0000313" key="3">
    <source>
        <dbReference type="Proteomes" id="UP000226031"/>
    </source>
</evidence>
<evidence type="ECO:0000256" key="1">
    <source>
        <dbReference type="SAM" id="MobiDB-lite"/>
    </source>
</evidence>
<dbReference type="STRING" id="73230.A0A2B7Z3Y6"/>
<name>A0A2B7Z3Y6_9EURO</name>
<proteinExistence type="predicted"/>
<evidence type="ECO:0000313" key="2">
    <source>
        <dbReference type="EMBL" id="PGH28305.1"/>
    </source>
</evidence>
<keyword evidence="3" id="KW-1185">Reference proteome</keyword>
<gene>
    <name evidence="2" type="ORF">GX50_08958</name>
</gene>
<reference evidence="2 3" key="1">
    <citation type="submission" date="2017-10" db="EMBL/GenBank/DDBJ databases">
        <title>Comparative genomics in systemic dimorphic fungi from Ajellomycetaceae.</title>
        <authorList>
            <person name="Munoz J.F."/>
            <person name="Mcewen J.G."/>
            <person name="Clay O.K."/>
            <person name="Cuomo C.A."/>
        </authorList>
    </citation>
    <scope>NUCLEOTIDE SEQUENCE [LARGE SCALE GENOMIC DNA]</scope>
    <source>
        <strain evidence="2 3">UAMH4076</strain>
    </source>
</reference>
<organism evidence="2 3">
    <name type="scientific">[Emmonsia] crescens</name>
    <dbReference type="NCBI Taxonomy" id="73230"/>
    <lineage>
        <taxon>Eukaryota</taxon>
        <taxon>Fungi</taxon>
        <taxon>Dikarya</taxon>
        <taxon>Ascomycota</taxon>
        <taxon>Pezizomycotina</taxon>
        <taxon>Eurotiomycetes</taxon>
        <taxon>Eurotiomycetidae</taxon>
        <taxon>Onygenales</taxon>
        <taxon>Ajellomycetaceae</taxon>
        <taxon>Emergomyces</taxon>
    </lineage>
</organism>
<dbReference type="AlphaFoldDB" id="A0A2B7Z3Y6"/>
<protein>
    <submittedName>
        <fullName evidence="2">Uncharacterized protein</fullName>
    </submittedName>
</protein>
<sequence>MDTVHSTNDIAMTTDNMGEPSNTSTDMMLQWLQTMLKLQQQQIADMHMNQQHQYEEIQQLTQQGTPAQTISTLIKSEINSLNAARPLKECLGTPAYFDASDLALYPS</sequence>
<feature type="region of interest" description="Disordered" evidence="1">
    <location>
        <begin position="1"/>
        <end position="24"/>
    </location>
</feature>
<dbReference type="EMBL" id="PDND01000810">
    <property type="protein sequence ID" value="PGH28305.1"/>
    <property type="molecule type" value="Genomic_DNA"/>
</dbReference>
<comment type="caution">
    <text evidence="2">The sequence shown here is derived from an EMBL/GenBank/DDBJ whole genome shotgun (WGS) entry which is preliminary data.</text>
</comment>